<feature type="transmembrane region" description="Helical" evidence="2">
    <location>
        <begin position="396"/>
        <end position="416"/>
    </location>
</feature>
<evidence type="ECO:0000256" key="1">
    <source>
        <dbReference type="SAM" id="MobiDB-lite"/>
    </source>
</evidence>
<feature type="region of interest" description="Disordered" evidence="1">
    <location>
        <begin position="471"/>
        <end position="619"/>
    </location>
</feature>
<dbReference type="OrthoDB" id="5379141at2"/>
<dbReference type="AlphaFoldDB" id="A0A0H4WRM6"/>
<keyword evidence="2" id="KW-0812">Transmembrane</keyword>
<gene>
    <name evidence="5" type="ORF">A176_001165</name>
</gene>
<dbReference type="InterPro" id="IPR051425">
    <property type="entry name" value="Formin_Homology"/>
</dbReference>
<organism evidence="5 6">
    <name type="scientific">Pseudomyxococcus hansupus</name>
    <dbReference type="NCBI Taxonomy" id="1297742"/>
    <lineage>
        <taxon>Bacteria</taxon>
        <taxon>Pseudomonadati</taxon>
        <taxon>Myxococcota</taxon>
        <taxon>Myxococcia</taxon>
        <taxon>Myxococcales</taxon>
        <taxon>Cystobacterineae</taxon>
        <taxon>Myxococcaceae</taxon>
        <taxon>Pseudomyxococcus</taxon>
    </lineage>
</organism>
<feature type="compositionally biased region" description="Pro residues" evidence="1">
    <location>
        <begin position="523"/>
        <end position="536"/>
    </location>
</feature>
<protein>
    <submittedName>
        <fullName evidence="5">TolA protein</fullName>
    </submittedName>
</protein>
<dbReference type="InterPro" id="IPR013229">
    <property type="entry name" value="PEGA"/>
</dbReference>
<dbReference type="KEGG" id="mym:A176_001165"/>
<keyword evidence="3" id="KW-0732">Signal</keyword>
<dbReference type="PANTHER" id="PTHR45725">
    <property type="entry name" value="FORMIN HOMOLOGY 2 FAMILY MEMBER"/>
    <property type="match status" value="1"/>
</dbReference>
<feature type="chain" id="PRO_5005211965" evidence="3">
    <location>
        <begin position="29"/>
        <end position="619"/>
    </location>
</feature>
<feature type="domain" description="PEGA" evidence="4">
    <location>
        <begin position="215"/>
        <end position="260"/>
    </location>
</feature>
<evidence type="ECO:0000313" key="6">
    <source>
        <dbReference type="Proteomes" id="UP000009026"/>
    </source>
</evidence>
<dbReference type="Proteomes" id="UP000009026">
    <property type="component" value="Chromosome"/>
</dbReference>
<proteinExistence type="predicted"/>
<evidence type="ECO:0000256" key="3">
    <source>
        <dbReference type="SAM" id="SignalP"/>
    </source>
</evidence>
<feature type="compositionally biased region" description="Low complexity" evidence="1">
    <location>
        <begin position="477"/>
        <end position="486"/>
    </location>
</feature>
<accession>A0A0H4WRM6</accession>
<evidence type="ECO:0000313" key="5">
    <source>
        <dbReference type="EMBL" id="AKQ64253.1"/>
    </source>
</evidence>
<dbReference type="Pfam" id="PF08308">
    <property type="entry name" value="PEGA"/>
    <property type="match status" value="1"/>
</dbReference>
<reference evidence="5 6" key="1">
    <citation type="journal article" date="2016" name="PLoS ONE">
        <title>Complete Genome Sequence and Comparative Genomics of a Novel Myxobacterium Myxococcus hansupus.</title>
        <authorList>
            <person name="Sharma G."/>
            <person name="Narwani T."/>
            <person name="Subramanian S."/>
        </authorList>
    </citation>
    <scope>NUCLEOTIDE SEQUENCE [LARGE SCALE GENOMIC DNA]</scope>
    <source>
        <strain evidence="6">mixupus</strain>
    </source>
</reference>
<sequence length="619" mass="65862">MRPSKVRAAHAALSGWLVGLLAVGPAAAQTPVSTRLVPRALSAATAEAPADAPAVTVVAIALDAAARADAVRLVREAEQAVANSGRLKLVRLADALDVEGQRERQARESEAAEAAKAGQRAYDELDTEKALVHFDKALRAYEGADLSQRFTELSRARVMKAASQVANGENTAAQLEIRTALALNPEARFSPNFFPPEEMTFVEKERKAVLSGNKSTLRVSTEPVPAQVYVDGQFRGISPVEVADLTAADHYVTVVAPGYALNQRRERAGEASLTLAPVAALPGLQTLTDQVARKPDGSERDKALRELGSLADVPQVLALLVRGGAGAGPLEVTGLRLDVLDGHNQAYAIGTVPRGDALADGSQALLTQLVSTDTPRQAGKPVTHFSGGVSSSRRTAGYVLMATGVALLAGGVYFGMEASSKSDEFKRTAQNSRRAQDLKSTGKTYAVVADVGVLLGLASAGVGSYFAFAGGGGGGSSKSSARASRPAPAPAPTPPATETKAREPLPMPPPPEQTAPAARQPAPAAPQPAPAAPQPAPASSKKDKEAAKRAQEEEARQREEELRKRREEVERQRKESEERRKQEEAAAKREQEERRREEERRRQEEKKRPSLDEDDLRNY</sequence>
<dbReference type="RefSeq" id="WP_044889622.1">
    <property type="nucleotide sequence ID" value="NZ_CP012109.1"/>
</dbReference>
<dbReference type="EMBL" id="CP012109">
    <property type="protein sequence ID" value="AKQ64253.1"/>
    <property type="molecule type" value="Genomic_DNA"/>
</dbReference>
<keyword evidence="6" id="KW-1185">Reference proteome</keyword>
<dbReference type="PATRIC" id="fig|1297742.4.peg.1183"/>
<dbReference type="PANTHER" id="PTHR45725:SF10">
    <property type="entry name" value="FH2 DOMAIN-CONTAINING PROTEIN"/>
    <property type="match status" value="1"/>
</dbReference>
<evidence type="ECO:0000259" key="4">
    <source>
        <dbReference type="Pfam" id="PF08308"/>
    </source>
</evidence>
<keyword evidence="2" id="KW-0472">Membrane</keyword>
<keyword evidence="2" id="KW-1133">Transmembrane helix</keyword>
<name>A0A0H4WRM6_9BACT</name>
<dbReference type="STRING" id="1297742.A176_001165"/>
<feature type="signal peptide" evidence="3">
    <location>
        <begin position="1"/>
        <end position="28"/>
    </location>
</feature>
<evidence type="ECO:0000256" key="2">
    <source>
        <dbReference type="SAM" id="Phobius"/>
    </source>
</evidence>
<dbReference type="eggNOG" id="COG0457">
    <property type="taxonomic scope" value="Bacteria"/>
</dbReference>
<feature type="compositionally biased region" description="Basic and acidic residues" evidence="1">
    <location>
        <begin position="540"/>
        <end position="619"/>
    </location>
</feature>